<name>A0A068UUT2_COFCA</name>
<dbReference type="PhylomeDB" id="A0A068UUT2"/>
<organism evidence="2 3">
    <name type="scientific">Coffea canephora</name>
    <name type="common">Robusta coffee</name>
    <dbReference type="NCBI Taxonomy" id="49390"/>
    <lineage>
        <taxon>Eukaryota</taxon>
        <taxon>Viridiplantae</taxon>
        <taxon>Streptophyta</taxon>
        <taxon>Embryophyta</taxon>
        <taxon>Tracheophyta</taxon>
        <taxon>Spermatophyta</taxon>
        <taxon>Magnoliopsida</taxon>
        <taxon>eudicotyledons</taxon>
        <taxon>Gunneridae</taxon>
        <taxon>Pentapetalae</taxon>
        <taxon>asterids</taxon>
        <taxon>lamiids</taxon>
        <taxon>Gentianales</taxon>
        <taxon>Rubiaceae</taxon>
        <taxon>Ixoroideae</taxon>
        <taxon>Gardenieae complex</taxon>
        <taxon>Bertiereae - Coffeeae clade</taxon>
        <taxon>Coffeeae</taxon>
        <taxon>Coffea</taxon>
    </lineage>
</organism>
<feature type="compositionally biased region" description="Basic and acidic residues" evidence="1">
    <location>
        <begin position="123"/>
        <end position="234"/>
    </location>
</feature>
<dbReference type="Gramene" id="CDP12161">
    <property type="protein sequence ID" value="CDP12161"/>
    <property type="gene ID" value="GSCOC_T00035562001"/>
</dbReference>
<dbReference type="InParanoid" id="A0A068UUT2"/>
<dbReference type="FunCoup" id="A0A068UUT2">
    <property type="interactions" value="1324"/>
</dbReference>
<evidence type="ECO:0000256" key="1">
    <source>
        <dbReference type="SAM" id="MobiDB-lite"/>
    </source>
</evidence>
<protein>
    <submittedName>
        <fullName evidence="2">Uncharacterized protein</fullName>
    </submittedName>
</protein>
<feature type="compositionally biased region" description="Gly residues" evidence="1">
    <location>
        <begin position="103"/>
        <end position="117"/>
    </location>
</feature>
<feature type="compositionally biased region" description="Basic and acidic residues" evidence="1">
    <location>
        <begin position="715"/>
        <end position="730"/>
    </location>
</feature>
<feature type="compositionally biased region" description="Basic and acidic residues" evidence="1">
    <location>
        <begin position="740"/>
        <end position="758"/>
    </location>
</feature>
<accession>A0A068UUT2</accession>
<feature type="compositionally biased region" description="Polar residues" evidence="1">
    <location>
        <begin position="781"/>
        <end position="794"/>
    </location>
</feature>
<evidence type="ECO:0000313" key="3">
    <source>
        <dbReference type="Proteomes" id="UP000295252"/>
    </source>
</evidence>
<evidence type="ECO:0000313" key="2">
    <source>
        <dbReference type="EMBL" id="CDP12161.1"/>
    </source>
</evidence>
<dbReference type="OrthoDB" id="1938945at2759"/>
<dbReference type="Proteomes" id="UP000295252">
    <property type="component" value="Chromosome X"/>
</dbReference>
<feature type="compositionally biased region" description="Basic and acidic residues" evidence="1">
    <location>
        <begin position="673"/>
        <end position="700"/>
    </location>
</feature>
<feature type="region of interest" description="Disordered" evidence="1">
    <location>
        <begin position="1"/>
        <end position="758"/>
    </location>
</feature>
<dbReference type="PANTHER" id="PTHR34837:SF1">
    <property type="entry name" value="LOW PROTEIN: ZINC FINGER CCCH DOMAIN PROTEIN"/>
    <property type="match status" value="1"/>
</dbReference>
<feature type="compositionally biased region" description="Basic and acidic residues" evidence="1">
    <location>
        <begin position="543"/>
        <end position="583"/>
    </location>
</feature>
<keyword evidence="3" id="KW-1185">Reference proteome</keyword>
<proteinExistence type="predicted"/>
<sequence length="1336" mass="150990">MPRSSRHKSHKQSKHSSKEAKDYYSDSDEDVKMKDRNSSKEDGGGSVRVSKDSSHSASGEKRKLSSSSLLKEGKDGKDLSGNGNVDVAEEYVSSKRRKDKAEGGSGGAGDRWHGGGGGDEKDDGGGIEKEFKGESSKIDLEKGAKFKESKGLGDSKSKSSKRHESGGEKEERNVGLLVEKEESRSSSRSESKRKSDKESGRKEGKDSKEMKDKDRGPDREKKGQESRRDSEMRQADGVLAKKQGSQWEDGSEDRQSKRGRDYTEFAIQDEFRNSESEKDLEKRIRRRRDGSGDGDRSQDARESDERHFSSRGDRAKDGKYKDERYKDGSYGDKNQDDVEKDDRHRDVKYRSDADKDVKFRDDGDRDGRHRDDKFREDGEKDNRRREDKYHEDADRDTRRKDDKYRDDGERDGWRRDDKYREDGERENKRRDDRYREDGDKDSRYHEDGERDDRYKDDKYREDNDRYKVEKRREDYERDSRRKDGKQADDVDKEKRLRDAKYKDERASRDRPGDKSDIKQSRDEIHVADLHSRKSSMRDSSPNYDDRARFKDDQGRKRSSDKDDQTDVKSRSTKDQRYDGDKRLTSGARVDLTSERGRSASRNADLELTPSRNRHQGSPSSSSHVTREHYRLSKQDESKYREYAYEDRSRHGVTSAREYSSAAGVTDKISASRVSEKVVQKDDSHLVEFSAERRLRTDARTSPRQLIDKSPSSTSADRRHGSRSDVRRSIDVEESGQRSGGSRDAKDYPGKESRGVRDSAVEMLPGDDLSQVDGDNVSVSSPFARTGNFSVSSKSLLPPPFRTGIDSPLNFGSSEDDSRVKFNARHRRISDSNMGRVQGSPWKAVPSWPSPMANGFIPFQHGPPPVGFPPVMQQFPGPPIYGVRPSMELNHPCVPYHISDAERFPGHGRPMGWRNPVDDSCPPPLHGWDANSAPFGDESHIYGRPDWDHSRTLSGGRGWETGGEMWKSSKSDISMDLPSISEKESRFTGVPVDVALAGHAGQQAQVEQVQPDIPAESIETSKLSGALHKKAPENSKVTTEKALDVPKKSEKDDCNLCRVYLSKLDISADLTDPELYSKCTGLLNVDEKIVSDSEDAKILYVEEALGAKEQVPTPNKKALLFATINDSVFQKAMTLYKKCREEFEVISGENTTLAQLCNKSIIKFDQEMHLSENNKAEQLSSADNEPQPQDAYPNCALEVKQQVFVPKLEEVSPEEYQKLDEPAVADVMEKSDKTIMNAKIKEELVNDMDFQEQVLVNSVSIKDVESSTCLEEVVMPSNSRANELASNSEVQILPDSKCGSLLLADVSSKAREVAIPESIESGSVNLSRIHHSPENTH</sequence>
<gene>
    <name evidence="2" type="ORF">GSCOC_T00035562001</name>
</gene>
<dbReference type="OMA" id="IQEPDHY"/>
<feature type="compositionally biased region" description="Basic and acidic residues" evidence="1">
    <location>
        <begin position="252"/>
        <end position="282"/>
    </location>
</feature>
<dbReference type="PANTHER" id="PTHR34837">
    <property type="entry name" value="OS05G0595500 PROTEIN"/>
    <property type="match status" value="1"/>
</dbReference>
<feature type="compositionally biased region" description="Basic and acidic residues" evidence="1">
    <location>
        <begin position="624"/>
        <end position="649"/>
    </location>
</feature>
<feature type="region of interest" description="Disordered" evidence="1">
    <location>
        <begin position="781"/>
        <end position="800"/>
    </location>
</feature>
<dbReference type="EMBL" id="HG739146">
    <property type="protein sequence ID" value="CDP12161.1"/>
    <property type="molecule type" value="Genomic_DNA"/>
</dbReference>
<reference evidence="3" key="1">
    <citation type="journal article" date="2014" name="Science">
        <title>The coffee genome provides insight into the convergent evolution of caffeine biosynthesis.</title>
        <authorList>
            <person name="Denoeud F."/>
            <person name="Carretero-Paulet L."/>
            <person name="Dereeper A."/>
            <person name="Droc G."/>
            <person name="Guyot R."/>
            <person name="Pietrella M."/>
            <person name="Zheng C."/>
            <person name="Alberti A."/>
            <person name="Anthony F."/>
            <person name="Aprea G."/>
            <person name="Aury J.M."/>
            <person name="Bento P."/>
            <person name="Bernard M."/>
            <person name="Bocs S."/>
            <person name="Campa C."/>
            <person name="Cenci A."/>
            <person name="Combes M.C."/>
            <person name="Crouzillat D."/>
            <person name="Da Silva C."/>
            <person name="Daddiego L."/>
            <person name="De Bellis F."/>
            <person name="Dussert S."/>
            <person name="Garsmeur O."/>
            <person name="Gayraud T."/>
            <person name="Guignon V."/>
            <person name="Jahn K."/>
            <person name="Jamilloux V."/>
            <person name="Joet T."/>
            <person name="Labadie K."/>
            <person name="Lan T."/>
            <person name="Leclercq J."/>
            <person name="Lepelley M."/>
            <person name="Leroy T."/>
            <person name="Li L.T."/>
            <person name="Librado P."/>
            <person name="Lopez L."/>
            <person name="Munoz A."/>
            <person name="Noel B."/>
            <person name="Pallavicini A."/>
            <person name="Perrotta G."/>
            <person name="Poncet V."/>
            <person name="Pot D."/>
            <person name="Priyono X."/>
            <person name="Rigoreau M."/>
            <person name="Rouard M."/>
            <person name="Rozas J."/>
            <person name="Tranchant-Dubreuil C."/>
            <person name="VanBuren R."/>
            <person name="Zhang Q."/>
            <person name="Andrade A.C."/>
            <person name="Argout X."/>
            <person name="Bertrand B."/>
            <person name="de Kochko A."/>
            <person name="Graziosi G."/>
            <person name="Henry R.J."/>
            <person name="Jayarama X."/>
            <person name="Ming R."/>
            <person name="Nagai C."/>
            <person name="Rounsley S."/>
            <person name="Sankoff D."/>
            <person name="Giuliano G."/>
            <person name="Albert V.A."/>
            <person name="Wincker P."/>
            <person name="Lashermes P."/>
        </authorList>
    </citation>
    <scope>NUCLEOTIDE SEQUENCE [LARGE SCALE GENOMIC DNA]</scope>
    <source>
        <strain evidence="3">cv. DH200-94</strain>
    </source>
</reference>
<feature type="compositionally biased region" description="Polar residues" evidence="1">
    <location>
        <begin position="701"/>
        <end position="714"/>
    </location>
</feature>
<dbReference type="STRING" id="49390.A0A068UUT2"/>
<feature type="compositionally biased region" description="Basic and acidic residues" evidence="1">
    <location>
        <begin position="16"/>
        <end position="63"/>
    </location>
</feature>
<feature type="compositionally biased region" description="Basic and acidic residues" evidence="1">
    <location>
        <begin position="289"/>
        <end position="531"/>
    </location>
</feature>
<feature type="compositionally biased region" description="Basic residues" evidence="1">
    <location>
        <begin position="1"/>
        <end position="15"/>
    </location>
</feature>